<dbReference type="Proteomes" id="UP001500620">
    <property type="component" value="Unassembled WGS sequence"/>
</dbReference>
<organism evidence="2 3">
    <name type="scientific">Dactylosporangium darangshiense</name>
    <dbReference type="NCBI Taxonomy" id="579108"/>
    <lineage>
        <taxon>Bacteria</taxon>
        <taxon>Bacillati</taxon>
        <taxon>Actinomycetota</taxon>
        <taxon>Actinomycetes</taxon>
        <taxon>Micromonosporales</taxon>
        <taxon>Micromonosporaceae</taxon>
        <taxon>Dactylosporangium</taxon>
    </lineage>
</organism>
<evidence type="ECO:0000256" key="1">
    <source>
        <dbReference type="SAM" id="MobiDB-lite"/>
    </source>
</evidence>
<feature type="region of interest" description="Disordered" evidence="1">
    <location>
        <begin position="52"/>
        <end position="106"/>
    </location>
</feature>
<proteinExistence type="predicted"/>
<name>A0ABP8D9C1_9ACTN</name>
<feature type="compositionally biased region" description="Basic and acidic residues" evidence="1">
    <location>
        <begin position="94"/>
        <end position="106"/>
    </location>
</feature>
<comment type="caution">
    <text evidence="2">The sequence shown here is derived from an EMBL/GenBank/DDBJ whole genome shotgun (WGS) entry which is preliminary data.</text>
</comment>
<evidence type="ECO:0000313" key="2">
    <source>
        <dbReference type="EMBL" id="GAA4250246.1"/>
    </source>
</evidence>
<sequence>MVISRRLRAPGGGPGGEQARQARVRDLVGVRVEVVLEVVQHEQDRHLVEDVVVQQGEPVGPRHLDARRDLHRDRRRTRRHCSSQQLASGYGRHLGQDRVGSDRTVQ</sequence>
<dbReference type="EMBL" id="BAABAT010000009">
    <property type="protein sequence ID" value="GAA4250246.1"/>
    <property type="molecule type" value="Genomic_DNA"/>
</dbReference>
<evidence type="ECO:0000313" key="3">
    <source>
        <dbReference type="Proteomes" id="UP001500620"/>
    </source>
</evidence>
<protein>
    <submittedName>
        <fullName evidence="2">Uncharacterized protein</fullName>
    </submittedName>
</protein>
<gene>
    <name evidence="2" type="ORF">GCM10022255_037990</name>
</gene>
<reference evidence="3" key="1">
    <citation type="journal article" date="2019" name="Int. J. Syst. Evol. Microbiol.">
        <title>The Global Catalogue of Microorganisms (GCM) 10K type strain sequencing project: providing services to taxonomists for standard genome sequencing and annotation.</title>
        <authorList>
            <consortium name="The Broad Institute Genomics Platform"/>
            <consortium name="The Broad Institute Genome Sequencing Center for Infectious Disease"/>
            <person name="Wu L."/>
            <person name="Ma J."/>
        </authorList>
    </citation>
    <scope>NUCLEOTIDE SEQUENCE [LARGE SCALE GENOMIC DNA]</scope>
    <source>
        <strain evidence="3">JCM 17441</strain>
    </source>
</reference>
<keyword evidence="3" id="KW-1185">Reference proteome</keyword>
<accession>A0ABP8D9C1</accession>
<feature type="region of interest" description="Disordered" evidence="1">
    <location>
        <begin position="1"/>
        <end position="21"/>
    </location>
</feature>
<feature type="compositionally biased region" description="Basic and acidic residues" evidence="1">
    <location>
        <begin position="60"/>
        <end position="72"/>
    </location>
</feature>